<dbReference type="GO" id="GO:0043041">
    <property type="term" value="P:amino acid activation for nonribosomal peptide biosynthetic process"/>
    <property type="evidence" value="ECO:0007669"/>
    <property type="project" value="TreeGrafter"/>
</dbReference>
<evidence type="ECO:0000256" key="3">
    <source>
        <dbReference type="ARBA" id="ARBA00022450"/>
    </source>
</evidence>
<evidence type="ECO:0000313" key="9">
    <source>
        <dbReference type="EMBL" id="BAJ33295.1"/>
    </source>
</evidence>
<dbReference type="InterPro" id="IPR036736">
    <property type="entry name" value="ACP-like_sf"/>
</dbReference>
<dbReference type="Pfam" id="PF00550">
    <property type="entry name" value="PP-binding"/>
    <property type="match status" value="4"/>
</dbReference>
<evidence type="ECO:0000256" key="5">
    <source>
        <dbReference type="ARBA" id="ARBA00022737"/>
    </source>
</evidence>
<dbReference type="Gene3D" id="3.30.559.10">
    <property type="entry name" value="Chloramphenicol acetyltransferase-like domain"/>
    <property type="match status" value="5"/>
</dbReference>
<evidence type="ECO:0000256" key="4">
    <source>
        <dbReference type="ARBA" id="ARBA00022553"/>
    </source>
</evidence>
<dbReference type="PANTHER" id="PTHR45527">
    <property type="entry name" value="NONRIBOSOMAL PEPTIDE SYNTHETASE"/>
    <property type="match status" value="1"/>
</dbReference>
<dbReference type="CDD" id="cd19540">
    <property type="entry name" value="LCL_NRPS-like"/>
    <property type="match status" value="3"/>
</dbReference>
<feature type="domain" description="Carrier" evidence="8">
    <location>
        <begin position="4343"/>
        <end position="4417"/>
    </location>
</feature>
<evidence type="ECO:0000313" key="10">
    <source>
        <dbReference type="Proteomes" id="UP000007076"/>
    </source>
</evidence>
<dbReference type="InterPro" id="IPR010060">
    <property type="entry name" value="NRPS_synth"/>
</dbReference>
<dbReference type="InterPro" id="IPR020845">
    <property type="entry name" value="AMP-binding_CS"/>
</dbReference>
<dbReference type="GO" id="GO:0031177">
    <property type="term" value="F:phosphopantetheine binding"/>
    <property type="evidence" value="ECO:0007669"/>
    <property type="project" value="InterPro"/>
</dbReference>
<dbReference type="Gene3D" id="3.40.50.980">
    <property type="match status" value="6"/>
</dbReference>
<dbReference type="eggNOG" id="COG1020">
    <property type="taxonomic scope" value="Bacteria"/>
</dbReference>
<dbReference type="InterPro" id="IPR006162">
    <property type="entry name" value="Ppantetheine_attach_site"/>
</dbReference>
<dbReference type="Gene3D" id="1.10.1200.10">
    <property type="entry name" value="ACP-like"/>
    <property type="match status" value="4"/>
</dbReference>
<dbReference type="STRING" id="452652.KSE_75430"/>
<evidence type="ECO:0000256" key="2">
    <source>
        <dbReference type="ARBA" id="ARBA00006432"/>
    </source>
</evidence>
<protein>
    <submittedName>
        <fullName evidence="9">Putative non-ribosomal peptide synthetase</fullName>
    </submittedName>
</protein>
<evidence type="ECO:0000256" key="7">
    <source>
        <dbReference type="SAM" id="MobiDB-lite"/>
    </source>
</evidence>
<dbReference type="Proteomes" id="UP000007076">
    <property type="component" value="Chromosome"/>
</dbReference>
<dbReference type="CDD" id="cd05930">
    <property type="entry name" value="A_NRPS"/>
    <property type="match status" value="2"/>
</dbReference>
<dbReference type="Gene3D" id="3.40.50.12780">
    <property type="entry name" value="N-terminal domain of ligase-like"/>
    <property type="match status" value="2"/>
</dbReference>
<dbReference type="GO" id="GO:0044550">
    <property type="term" value="P:secondary metabolite biosynthetic process"/>
    <property type="evidence" value="ECO:0007669"/>
    <property type="project" value="UniProtKB-ARBA"/>
</dbReference>
<dbReference type="RefSeq" id="WP_014140586.1">
    <property type="nucleotide sequence ID" value="NC_016109.1"/>
</dbReference>
<dbReference type="SUPFAM" id="SSF56801">
    <property type="entry name" value="Acetyl-CoA synthetase-like"/>
    <property type="match status" value="4"/>
</dbReference>
<dbReference type="GO" id="GO:0008610">
    <property type="term" value="P:lipid biosynthetic process"/>
    <property type="evidence" value="ECO:0007669"/>
    <property type="project" value="UniProtKB-ARBA"/>
</dbReference>
<dbReference type="NCBIfam" id="TIGR01733">
    <property type="entry name" value="AA-adenyl-dom"/>
    <property type="match status" value="3"/>
</dbReference>
<dbReference type="NCBIfam" id="TIGR01720">
    <property type="entry name" value="NRPS-para261"/>
    <property type="match status" value="1"/>
</dbReference>
<dbReference type="FunFam" id="3.40.50.12780:FF:000012">
    <property type="entry name" value="Non-ribosomal peptide synthetase"/>
    <property type="match status" value="1"/>
</dbReference>
<feature type="region of interest" description="Disordered" evidence="7">
    <location>
        <begin position="4506"/>
        <end position="4535"/>
    </location>
</feature>
<dbReference type="InterPro" id="IPR025110">
    <property type="entry name" value="AMP-bd_C"/>
</dbReference>
<dbReference type="SUPFAM" id="SSF47336">
    <property type="entry name" value="ACP-like"/>
    <property type="match status" value="4"/>
</dbReference>
<dbReference type="PANTHER" id="PTHR45527:SF1">
    <property type="entry name" value="FATTY ACID SYNTHASE"/>
    <property type="match status" value="1"/>
</dbReference>
<dbReference type="InterPro" id="IPR001242">
    <property type="entry name" value="Condensation_dom"/>
</dbReference>
<accession>E4NJZ7</accession>
<dbReference type="FunFam" id="3.40.50.980:FF:000001">
    <property type="entry name" value="Non-ribosomal peptide synthetase"/>
    <property type="match status" value="1"/>
</dbReference>
<dbReference type="Pfam" id="PF00668">
    <property type="entry name" value="Condensation"/>
    <property type="match status" value="5"/>
</dbReference>
<feature type="domain" description="Carrier" evidence="8">
    <location>
        <begin position="1007"/>
        <end position="1082"/>
    </location>
</feature>
<evidence type="ECO:0000256" key="6">
    <source>
        <dbReference type="ARBA" id="ARBA00023194"/>
    </source>
</evidence>
<dbReference type="HOGENOM" id="CLU_000022_0_8_11"/>
<feature type="region of interest" description="Disordered" evidence="7">
    <location>
        <begin position="1"/>
        <end position="20"/>
    </location>
</feature>
<dbReference type="FunFam" id="3.30.559.30:FF:000001">
    <property type="entry name" value="Non-ribosomal peptide synthetase"/>
    <property type="match status" value="1"/>
</dbReference>
<comment type="cofactor">
    <cofactor evidence="1">
        <name>pantetheine 4'-phosphate</name>
        <dbReference type="ChEBI" id="CHEBI:47942"/>
    </cofactor>
</comment>
<gene>
    <name evidence="9" type="ordered locus">KSE_75430</name>
</gene>
<reference evidence="9 10" key="1">
    <citation type="journal article" date="2010" name="DNA Res.">
        <title>Genome sequence of Kitasatospora setae NBRC 14216T: an evolutionary snapshot of the family Streptomycetaceae.</title>
        <authorList>
            <person name="Ichikawa N."/>
            <person name="Oguchi A."/>
            <person name="Ikeda H."/>
            <person name="Ishikawa J."/>
            <person name="Kitani S."/>
            <person name="Watanabe Y."/>
            <person name="Nakamura S."/>
            <person name="Katano Y."/>
            <person name="Kishi E."/>
            <person name="Sasagawa M."/>
            <person name="Ankai A."/>
            <person name="Fukui S."/>
            <person name="Hashimoto Y."/>
            <person name="Kamata S."/>
            <person name="Otoguro M."/>
            <person name="Tanikawa S."/>
            <person name="Nihira T."/>
            <person name="Horinouchi S."/>
            <person name="Ohnishi Y."/>
            <person name="Hayakawa M."/>
            <person name="Kuzuyama T."/>
            <person name="Arisawa A."/>
            <person name="Nomoto F."/>
            <person name="Miura H."/>
            <person name="Takahashi Y."/>
            <person name="Fujita N."/>
        </authorList>
    </citation>
    <scope>NUCLEOTIDE SEQUENCE [LARGE SCALE GENOMIC DNA]</scope>
    <source>
        <strain evidence="10">ATCC 33774 / DSM 43861 / JCM 3304 / KCC A-0304 / NBRC 14216 / KM-6054</strain>
    </source>
</reference>
<name>E4NJZ7_KITSK</name>
<dbReference type="FunFam" id="3.30.300.30:FF:000010">
    <property type="entry name" value="Enterobactin synthetase component F"/>
    <property type="match status" value="1"/>
</dbReference>
<dbReference type="KEGG" id="ksk:KSE_75430"/>
<dbReference type="Gene3D" id="2.30.38.10">
    <property type="entry name" value="Luciferase, Domain 3"/>
    <property type="match status" value="3"/>
</dbReference>
<dbReference type="FunFam" id="1.10.1200.10:FF:000016">
    <property type="entry name" value="Non-ribosomal peptide synthase"/>
    <property type="match status" value="2"/>
</dbReference>
<keyword evidence="3" id="KW-0596">Phosphopantetheine</keyword>
<evidence type="ECO:0000259" key="8">
    <source>
        <dbReference type="PROSITE" id="PS50075"/>
    </source>
</evidence>
<dbReference type="Gene3D" id="3.30.559.30">
    <property type="entry name" value="Nonribosomal peptide synthetase, condensation domain"/>
    <property type="match status" value="5"/>
</dbReference>
<dbReference type="FunFam" id="3.30.559.10:FF:000012">
    <property type="entry name" value="Non-ribosomal peptide synthetase"/>
    <property type="match status" value="1"/>
</dbReference>
<dbReference type="InterPro" id="IPR009081">
    <property type="entry name" value="PP-bd_ACP"/>
</dbReference>
<keyword evidence="10" id="KW-1185">Reference proteome</keyword>
<dbReference type="FunFam" id="2.30.38.10:FF:000001">
    <property type="entry name" value="Non-ribosomal peptide synthetase PvdI"/>
    <property type="match status" value="2"/>
</dbReference>
<keyword evidence="4" id="KW-0597">Phosphoprotein</keyword>
<dbReference type="InterPro" id="IPR020806">
    <property type="entry name" value="PKS_PP-bd"/>
</dbReference>
<dbReference type="GO" id="GO:0017000">
    <property type="term" value="P:antibiotic biosynthetic process"/>
    <property type="evidence" value="ECO:0007669"/>
    <property type="project" value="UniProtKB-KW"/>
</dbReference>
<dbReference type="PROSITE" id="PS00455">
    <property type="entry name" value="AMP_BINDING"/>
    <property type="match status" value="3"/>
</dbReference>
<dbReference type="InterPro" id="IPR000873">
    <property type="entry name" value="AMP-dep_synth/lig_dom"/>
</dbReference>
<evidence type="ECO:0000256" key="1">
    <source>
        <dbReference type="ARBA" id="ARBA00001957"/>
    </source>
</evidence>
<dbReference type="Pfam" id="PF00501">
    <property type="entry name" value="AMP-binding"/>
    <property type="match status" value="4"/>
</dbReference>
<dbReference type="PATRIC" id="fig|452652.3.peg.7586"/>
<organism evidence="9 10">
    <name type="scientific">Kitasatospora setae (strain ATCC 33774 / DSM 43861 / JCM 3304 / KCC A-0304 / NBRC 14216 / KM-6054)</name>
    <name type="common">Streptomyces setae</name>
    <dbReference type="NCBI Taxonomy" id="452652"/>
    <lineage>
        <taxon>Bacteria</taxon>
        <taxon>Bacillati</taxon>
        <taxon>Actinomycetota</taxon>
        <taxon>Actinomycetes</taxon>
        <taxon>Kitasatosporales</taxon>
        <taxon>Streptomycetaceae</taxon>
        <taxon>Kitasatospora</taxon>
    </lineage>
</organism>
<dbReference type="SMART" id="SM00823">
    <property type="entry name" value="PKS_PP"/>
    <property type="match status" value="4"/>
</dbReference>
<dbReference type="Gene3D" id="3.30.300.30">
    <property type="match status" value="4"/>
</dbReference>
<comment type="similarity">
    <text evidence="2">Belongs to the ATP-dependent AMP-binding enzyme family.</text>
</comment>
<dbReference type="NCBIfam" id="NF003417">
    <property type="entry name" value="PRK04813.1"/>
    <property type="match status" value="5"/>
</dbReference>
<dbReference type="GO" id="GO:0072330">
    <property type="term" value="P:monocarboxylic acid biosynthetic process"/>
    <property type="evidence" value="ECO:0007669"/>
    <property type="project" value="UniProtKB-ARBA"/>
</dbReference>
<feature type="region of interest" description="Disordered" evidence="7">
    <location>
        <begin position="1862"/>
        <end position="1938"/>
    </location>
</feature>
<feature type="domain" description="Carrier" evidence="8">
    <location>
        <begin position="2213"/>
        <end position="2288"/>
    </location>
</feature>
<dbReference type="SUPFAM" id="SSF52777">
    <property type="entry name" value="CoA-dependent acyltransferases"/>
    <property type="match status" value="10"/>
</dbReference>
<dbReference type="Pfam" id="PF13193">
    <property type="entry name" value="AMP-binding_C"/>
    <property type="match status" value="3"/>
</dbReference>
<dbReference type="InterPro" id="IPR010071">
    <property type="entry name" value="AA_adenyl_dom"/>
</dbReference>
<dbReference type="CDD" id="cd12117">
    <property type="entry name" value="A_NRPS_Srf_like"/>
    <property type="match status" value="1"/>
</dbReference>
<keyword evidence="5" id="KW-0677">Repeat</keyword>
<keyword evidence="6" id="KW-0045">Antibiotic biosynthesis</keyword>
<feature type="compositionally biased region" description="Low complexity" evidence="7">
    <location>
        <begin position="1921"/>
        <end position="1932"/>
    </location>
</feature>
<dbReference type="InterPro" id="IPR045851">
    <property type="entry name" value="AMP-bd_C_sf"/>
</dbReference>
<proteinExistence type="inferred from homology"/>
<feature type="compositionally biased region" description="Low complexity" evidence="7">
    <location>
        <begin position="1"/>
        <end position="12"/>
    </location>
</feature>
<feature type="domain" description="Carrier" evidence="8">
    <location>
        <begin position="3272"/>
        <end position="3347"/>
    </location>
</feature>
<sequence length="4995" mass="517302">MPENRPVLSPAPVSTPAPAPAPVPELLELTAAQQGVRYGQLLDPESPKYNIAECLEIRGGLDEGLFATAVDRVLHLCDSLNTVLVEEDGRVRQRVVRPAAVRRRLRLVDVSGAADPVAAAERYMAAKLAEVDDVAAPAHHHALLRLGPELHYWYVRFHHIAMDGLSGALVARATAELYTRLVGGADPESAVAPGGPLGALVADEAAYLASERFEADRAYWTGRFAGRADGSGAGLLRRRTDLAEGAAGAAGPERSGVGALHTGGTLALPVFDGLRRLAAESRTTWSAVLVAAVAAYAARVSGRAEVCVGLASHGRPGALRDAVGMTATILPLPLAVGPDATVGGLVRAVAAEMRGALRHRRFPRERLARELNLADGGARLTDVVVNVMGYDYALDFAGSPALSRVLSVGPVDDVSLFVSERSEGAGPLLGLDSNPALYHPEEVRLHQRALLDFLAAFAAASTGAPVDGLPLVAPERARELLAGGRGAALPAGTADGTAAGGLAAAFAERVRRDPAAPAVLDGGAVLSYGELAESAGALGRALAGWGLGAEDGVGVLLGRSAAVVAASLGAVAAGAVYVPMDPGWPAERLDRVAEVGRVRALVVDGAAAGLPWVAGAAGRLPVLVLDRAGGLLRGGPERPGALPGPVRGDRLAYTVFTSGSTGLPKGVGVSHADVLALAADAAWADGAVDAVLMHSAYVFDASTFEIWAPLLNGGRVVVAEPGVPDARTLRAAVARDGVTALFLTTALCNEIARTDPAAFAGLRLVAAGGEAAAPDLMRRIAAAAPGTRVLHVYGPTETTTFATRHEVRPDAAGVPPIGRALDGMRLYVLDAALRPVPAGVPGELYVGGAGVARGYLGRPGLTAGRFVADPFEGGGARMYRTGDVVRWTAGGDVEYVGRADGQVKLRGFRIEPGEVENALLARADVCDARVLVREDVPGNPRLVAYVVPAPGTRPDGPGLARALGRVLPAYTVPGAFVLLDALPLNANGKVDRAALPAPALPAGARTAPRTAREEVLAGLFAEVLGVERVGADDDFFALGGHSLLATRLAGRIRTALGAELGLREVFAHPTPAALTAALDGAAGAARPALTAVDRPDPLPLSYAQQRLWFLNRAAGPGDDVYNVPLVLALDGPLDASALRGALADVLARHESLRTVLAEHDGIPRQVVLEPAAAAALVPLEVVTAPAGAADGPGAAGPDGWAAGEVARLAGAPFDLAADLPVRARLLRVGAERHVLVLVLHHVGADGWSLAPLCRDLGAAYRARAAGGGGEPEWPPLRVQYADYALWQRALLGAEDDPAAPVARQLAFWQEALAGLPGPVGLPWDRPRPALPGHRGGSVPFALDAGTYGRLVRLARESGCTPFMALHAALAVTLHAHGAGTDVPVGTAVAGRTDEALDELVGFFVNTVVLRTDLSGDPGFRELLRRVAAFDLAAFENADLPFERLVEALNPDRSGGHHPLFQTMLVLQNQRPAVLDLPGVAVRDLSGPPATSKFDLTFSLVEEAGDGVGDGDGDGDGGGAGGPRLGGHLEYAAELFDPATARALADRFARVLALVADDPELTVGAIDPLSAGERTGMLALGRGAARPLPDSDVPGAVAAWAARTPDAPAVRDADTRLTYAELDARADALAGVLRGRGIGGGALVALAAEPSARTVVAMLAVLRAGAAYLPVDPGYPAARIRQMLDDARPALLLTGAGAPAEAATGPVPRLSLDEPLPAPAGGTAGPAGTFRPADPAAAAYVIYTSGSTGRPKGVVVPHLALANHMAWMARHLELTPDDRVLARTSTSFDASVWELWLPLTQGAEVCVTPAGANREPRELLDWMRRFDVTVAQFVPSHLALVLAESGPDAARADDGAQALRAAAPNGRGQGQGQEQSGDHPTADGTRAARTGAGAGSDRPAGHGDTRPADGTTGATDDHRDPAGQAGDGTRAAGTGAGGGLAVRHGGAHCPEGSAGAGAAGRPSAGLRAVLCGGEALPRGLAVAVAGRWGVAVHNLYGPTEVTIDATAHRTAGAAEPERPGGSVPIGRPVDGMRAYVLDGALRPVPAGVVGELYLSGPNLARGYLGRPGLTAERFVADPFEGGGARMYRSGDLVRWSADGLLQHVARADEQVKLRGFRVEPGEVAAALGALDGVSAACAVVREDVPGEPRLVGYAVGAGVSGPALRAALAGVLPGHLVPSAVVVLAALPLLPNGKVDRSALPAPAEEFRGGGGGEPLGVREELVAGVFAEVLERSAVGPREGFFELGGHSLLAMRVVGRLRAVLGAELSVRTLFDHPTAAALARVLDPAAARRPAVVAGARRPDPVPLSFAQGRLWFLNRMEGPGSSYNLPLVLELRGALDADALRGALLDVVERHESLRTVFPEAGGVPYQLVLSAERAAPRPPVEGVAPVDLEGAVLAAVGEPFDVLVDPPLRARLLRAAPEHHVLVLVLHHIAADGWSLGPLVRDLGAAYRARLAGAEAPAGSGVQYADYALWQRGLLAEDGVLLPEQLAFWRGALAGLPGLVELPWDRARPAVADPRGAVVEFELPAGLPAALLGLARSAGSTLFMVLRAAVAVLLSRHGAGEDVPLGAPVAGRTDPGLEELVGFFVNTLVLRTDLSGDPTFRELLGRVREFDLAAYAHQDVPFERLVEELNPVRARDHHPLVQTVVVLQNQRAARAELPGLAVEQRLVHNGLSKFDLTFAFAEEEGGGLSAGLEYATALFDRSTAEALAARLVRLLELVAAEPDRRLSGYDLLTAEEHRRLARWGTARALPGASGEAGAGDEGSLAALFARRVRSAPGAVAVADGGAVLSYAELDVLSAELAAVLAGHGVGPEDRVGVLLGRSAAVVTASLGVVRAAAAYVPLDARWPAERLDRVAAVAAPRLLVVDEESAAEPWVAGLGLPLVVLDRLGRVLRGGPGRPGRPAAVPGPDALAYVMFTSGSTGLPKGVGVSHADVAALAADAAWADGAVDAVLMHSAYVFDASTFEIWAPLLNGGRVVVAPGGLLEARGLDLAVQERGVTAVFLTTALFNVVAETDPGVFAGLRVVCAGGELASPDAMRRVAATAPDTRVLHVYGPTETTTFATRHEVRPDASGVPPIGRPLDGMRLHVLDGALNPVAPGVVGELYLAGRGVARGYLGRPGATADRFVADPFAADGSRMYRTGDLVRWTADGEVAYVARADGQVKLRGYRVEPGEIEGVLAGLPEVADAFVLVREDVPGDRRLVAYVVPAAGARPEPAALAAAVGRVLPGYMVPSAVVPLAAFPLNPNGKVDRAALPAPSAGPAPAGRAPRTAREELVCGLFADLLGRPSVGADEDFFALGGHSLLATRLAARLRAALDVDAEVRTVFEHPTPAALAAALDGAGASRPALVRAQRRPAELPLSYAQQRLWFLHRFAGPSPTYNVPLVLRLDGPLDAAALERALRDVVERHESLRTVFPESGGVPRQLVLDAAGADLDLAPRDVDPRRLDEVLAAETAYAFDVAVERPVRARLLRTGADAHVLVLLVHHIAGDGWSLAPLARELGEAYRARSAGRAPGWAALPVQYADYTLWQRALLGEEADPASLAARQLAFWREALEDLPDVLELPADRPRPAAASHRGEAFDFPVDEDTHRALEALARARGCSLFMVLQAALAVLLSRHGGGEDIALGTPVAGRTDEALDDLVGFFVNTLVLRTDLSGDPTFEQVLDRVREFDLAAYAHQDVPFERLVDALEPERTESRHPLFQAMLVLQNTADAALDLPGVSVARQPVRTGISKFDLTFSFAERRDGRGRPRGLEGTLEFATDLFEAATARALADRLVRLLGALAADPARPVRAVEVLDGAERAALAAAARGPVRDQDAGAGAGAGAGLSMPAAFRAQRDRTPDAVAVAVPGGSGGLTFAELDARSDAAARLLRGRGVGRGDVVALALPGTVEQVVAMLAVAKAGAAWLPLDPRYPAARLRFAVEDARPVLLVTAAAFRAELPELPLPVLVLDAAALPVSPGPLEWPEPGPLDAAYVIHTSGSTGRPKGVLVPHGALVNHMAWMAGHLELTGADRVLARTSPSFDASVWETWLPLLHGGATCPVPPELDHDPAGLLARIRELGVTIAQFVPSLLNLVLGETAAERAPEALRAVLCGGEPLTAALAGRAGRAWGVEVHNLYGPTEATIDATAHRHRPAADGPGGVPLGTPVDHTWAYVLDEDLRPVPPNVVGELYLAGAGLARGYLGRPGLTAGRFTACPFGPDGGRMYRTGDLVRLGADGLLRYAGRADDQVKLHGLRIEPGEVEAALTALDEVAAACVLVRGGRLVGYLVPGPGPAPLTDAELRARLAAALPPSLVPSAFVRLAALPLLPNGKTDRRALPDPVPPERATAAAWEGRGLTAAERALCEVFATVLRVPEVRPDDDFFALGGDSILSIQLVSRAREAGLRITPREVFLHRTPEAVAAVAVPTAEDAAAPAPAEDGTGTMPPTPIAAWFLDRPGPTDGYNQSAVLRTPAGADEHRLTAALQLLVDHHDMLRMRVVHATDGALPDGGTAAVVAPRRAPDGEGTSRGTAAGALPAGTSDGTAGAALPRHATADVTGPEALFPAPARPVPDGSASSPVLLEVLPPGAVPVGARLERVDVAGLDEEGVREVLAAAGERARGRLRSAAGRVFEAVWCDAGPAARGRLLLVVHHLAVDAVSWRILLEDLVTAWRAVSEGGAVALPPVGTPYRSWARLLAGQGADGVRAGELPLWVAATAARPGGPVLDPSRDTAGRAGTLTTRPAAGCVRELLTSAPQAFHAGVDDVLLTALALAVRARRFSVADGPGGVLVGLESHGREQLAEGVDLSRTVGWFTSLYPVLLDPGPLDPRDPGRFDASVVDRAVKNVKEQLRAVPDRGVGYGVLRHLDPAGRERLAGGAAPRLGFNYLGRYPAPGTGPAADWEVLPEGGAPAAADPGMPLHHVLDVNAHTEDGPDGPRLLVRWTWAADLLAEADVAALAAAFDRALRAVAEHSAQPDAGGWTPSDLPLVSLDQAQLDRLKNKWGGRA</sequence>
<dbReference type="GO" id="GO:0003824">
    <property type="term" value="F:catalytic activity"/>
    <property type="evidence" value="ECO:0007669"/>
    <property type="project" value="InterPro"/>
</dbReference>
<dbReference type="InterPro" id="IPR023213">
    <property type="entry name" value="CAT-like_dom_sf"/>
</dbReference>
<dbReference type="PROSITE" id="PS00012">
    <property type="entry name" value="PHOSPHOPANTETHEINE"/>
    <property type="match status" value="4"/>
</dbReference>
<dbReference type="GO" id="GO:0005829">
    <property type="term" value="C:cytosol"/>
    <property type="evidence" value="ECO:0007669"/>
    <property type="project" value="TreeGrafter"/>
</dbReference>
<dbReference type="InterPro" id="IPR042099">
    <property type="entry name" value="ANL_N_sf"/>
</dbReference>
<dbReference type="PROSITE" id="PS50075">
    <property type="entry name" value="CARRIER"/>
    <property type="match status" value="4"/>
</dbReference>
<dbReference type="EMBL" id="AP010968">
    <property type="protein sequence ID" value="BAJ33295.1"/>
    <property type="molecule type" value="Genomic_DNA"/>
</dbReference>